<accession>A0A395P055</accession>
<protein>
    <recommendedName>
        <fullName evidence="3">S-adenosylmethionine-dependent methyltransferase</fullName>
    </recommendedName>
</protein>
<evidence type="ECO:0000313" key="1">
    <source>
        <dbReference type="EMBL" id="RFU81712.1"/>
    </source>
</evidence>
<evidence type="ECO:0000313" key="2">
    <source>
        <dbReference type="Proteomes" id="UP000266272"/>
    </source>
</evidence>
<evidence type="ECO:0008006" key="3">
    <source>
        <dbReference type="Google" id="ProtNLM"/>
    </source>
</evidence>
<gene>
    <name evidence="1" type="ORF">TARUN_497</name>
</gene>
<dbReference type="Pfam" id="PF10294">
    <property type="entry name" value="Methyltransf_16"/>
    <property type="match status" value="1"/>
</dbReference>
<dbReference type="PANTHER" id="PTHR14614">
    <property type="entry name" value="HEPATOCELLULAR CARCINOMA-ASSOCIATED ANTIGEN"/>
    <property type="match status" value="1"/>
</dbReference>
<dbReference type="Proteomes" id="UP000266272">
    <property type="component" value="Unassembled WGS sequence"/>
</dbReference>
<dbReference type="EMBL" id="PXOA01000030">
    <property type="protein sequence ID" value="RFU81712.1"/>
    <property type="molecule type" value="Genomic_DNA"/>
</dbReference>
<dbReference type="GO" id="GO:0008757">
    <property type="term" value="F:S-adenosylmethionine-dependent methyltransferase activity"/>
    <property type="evidence" value="ECO:0007669"/>
    <property type="project" value="UniProtKB-ARBA"/>
</dbReference>
<dbReference type="CDD" id="cd02440">
    <property type="entry name" value="AdoMet_MTases"/>
    <property type="match status" value="1"/>
</dbReference>
<dbReference type="Gene3D" id="3.40.50.150">
    <property type="entry name" value="Vaccinia Virus protein VP39"/>
    <property type="match status" value="1"/>
</dbReference>
<comment type="caution">
    <text evidence="1">The sequence shown here is derived from an EMBL/GenBank/DDBJ whole genome shotgun (WGS) entry which is preliminary data.</text>
</comment>
<proteinExistence type="predicted"/>
<dbReference type="STRING" id="490622.A0A395P055"/>
<dbReference type="InterPro" id="IPR029063">
    <property type="entry name" value="SAM-dependent_MTases_sf"/>
</dbReference>
<dbReference type="SUPFAM" id="SSF53335">
    <property type="entry name" value="S-adenosyl-L-methionine-dependent methyltransferases"/>
    <property type="match status" value="1"/>
</dbReference>
<reference evidence="1 2" key="1">
    <citation type="journal article" date="2018" name="PLoS Pathog.">
        <title>Evolution of structural diversity of trichothecenes, a family of toxins produced by plant pathogenic and entomopathogenic fungi.</title>
        <authorList>
            <person name="Proctor R.H."/>
            <person name="McCormick S.P."/>
            <person name="Kim H.S."/>
            <person name="Cardoza R.E."/>
            <person name="Stanley A.M."/>
            <person name="Lindo L."/>
            <person name="Kelly A."/>
            <person name="Brown D.W."/>
            <person name="Lee T."/>
            <person name="Vaughan M.M."/>
            <person name="Alexander N.J."/>
            <person name="Busman M."/>
            <person name="Gutierrez S."/>
        </authorList>
    </citation>
    <scope>NUCLEOTIDE SEQUENCE [LARGE SCALE GENOMIC DNA]</scope>
    <source>
        <strain evidence="1 2">IBT 40837</strain>
    </source>
</reference>
<organism evidence="1 2">
    <name type="scientific">Trichoderma arundinaceum</name>
    <dbReference type="NCBI Taxonomy" id="490622"/>
    <lineage>
        <taxon>Eukaryota</taxon>
        <taxon>Fungi</taxon>
        <taxon>Dikarya</taxon>
        <taxon>Ascomycota</taxon>
        <taxon>Pezizomycotina</taxon>
        <taxon>Sordariomycetes</taxon>
        <taxon>Hypocreomycetidae</taxon>
        <taxon>Hypocreales</taxon>
        <taxon>Hypocreaceae</taxon>
        <taxon>Trichoderma</taxon>
    </lineage>
</organism>
<sequence>MKPHNVEPSAPRPLSLSLPPLKKAANLTEAETRQALRRLHEFSYYPIPGVLELELPSHGQDASAPDSGYVSENDADEISNADKAISLYLDPLERDFAVRWLTGFVGQAWEFSLSDETRDNLVDAACSLLSHLTTTEDDCNTPEADPGMTRRFQFSTGDSTEKFVVDLYDTPMQTGEDHTDVGLQTWGASIALSNMFCKAPMNFDLTPSTLDSSTRIIELGAGTGLVSLVLATLLPSITDSLPTIIATDYHPAVLKNLERNATSHGSKAELTAPVQVTHLDWNAPTRQPPLDILADIVVAADVVYAVEHARWLRHCTAHILAPDGVFWLMISIRPNGKFAGVGDSIEAIFGEQDVSTPDGRQHLRILSHQWIDKKHNIGRADEVGYKLFKIGWA</sequence>
<dbReference type="OrthoDB" id="433955at2759"/>
<name>A0A395P055_TRIAR</name>
<keyword evidence="2" id="KW-1185">Reference proteome</keyword>
<dbReference type="InterPro" id="IPR019410">
    <property type="entry name" value="Methyltransf_16"/>
</dbReference>
<dbReference type="AlphaFoldDB" id="A0A395P055"/>
<dbReference type="PANTHER" id="PTHR14614:SF147">
    <property type="entry name" value="S-ADENOSYLMETHIONINE-DEPENDENT METHYLTRANSFERASE OF THE SEVEN BETA-STRAND FAMILY"/>
    <property type="match status" value="1"/>
</dbReference>